<dbReference type="OrthoDB" id="8455562at2"/>
<dbReference type="EMBL" id="VHLG01000001">
    <property type="protein sequence ID" value="TPW33229.1"/>
    <property type="molecule type" value="Genomic_DNA"/>
</dbReference>
<dbReference type="AlphaFoldDB" id="A0A506UIT0"/>
<evidence type="ECO:0000313" key="1">
    <source>
        <dbReference type="EMBL" id="TPW33229.1"/>
    </source>
</evidence>
<gene>
    <name evidence="1" type="ORF">FJU08_01300</name>
</gene>
<keyword evidence="2" id="KW-1185">Reference proteome</keyword>
<name>A0A506UIT0_9HYPH</name>
<protein>
    <submittedName>
        <fullName evidence="1">Uncharacterized protein</fullName>
    </submittedName>
</protein>
<comment type="caution">
    <text evidence="1">The sequence shown here is derived from an EMBL/GenBank/DDBJ whole genome shotgun (WGS) entry which is preliminary data.</text>
</comment>
<organism evidence="1 2">
    <name type="scientific">Martelella alba</name>
    <dbReference type="NCBI Taxonomy" id="2590451"/>
    <lineage>
        <taxon>Bacteria</taxon>
        <taxon>Pseudomonadati</taxon>
        <taxon>Pseudomonadota</taxon>
        <taxon>Alphaproteobacteria</taxon>
        <taxon>Hyphomicrobiales</taxon>
        <taxon>Aurantimonadaceae</taxon>
        <taxon>Martelella</taxon>
    </lineage>
</organism>
<sequence length="99" mass="11143">MADILHLSAKLVRLLGRIRKAEAVMRMAADSDNAIRIGKGFSYFTLPDGRHVNADDVQRFIDDGFLIEVQDGLFNRGGQTLKVAEPLPTFTTGRRRREK</sequence>
<accession>A0A506UIT0</accession>
<dbReference type="RefSeq" id="WP_141147167.1">
    <property type="nucleotide sequence ID" value="NZ_VHLG01000001.1"/>
</dbReference>
<proteinExistence type="predicted"/>
<reference evidence="1 2" key="1">
    <citation type="submission" date="2019-06" db="EMBL/GenBank/DDBJ databases">
        <authorList>
            <person name="Li M."/>
        </authorList>
    </citation>
    <scope>NUCLEOTIDE SEQUENCE [LARGE SCALE GENOMIC DNA]</scope>
    <source>
        <strain evidence="1 2">BGMRC2036</strain>
    </source>
</reference>
<dbReference type="Proteomes" id="UP000318801">
    <property type="component" value="Unassembled WGS sequence"/>
</dbReference>
<evidence type="ECO:0000313" key="2">
    <source>
        <dbReference type="Proteomes" id="UP000318801"/>
    </source>
</evidence>